<dbReference type="AlphaFoldDB" id="A0A0F9G699"/>
<comment type="caution">
    <text evidence="1">The sequence shown here is derived from an EMBL/GenBank/DDBJ whole genome shotgun (WGS) entry which is preliminary data.</text>
</comment>
<gene>
    <name evidence="1" type="ORF">LCGC14_1866310</name>
</gene>
<proteinExistence type="predicted"/>
<protein>
    <submittedName>
        <fullName evidence="1">Uncharacterized protein</fullName>
    </submittedName>
</protein>
<sequence length="641" mass="76025">MSLFSYVILYVEDLEKIINNIAKNLKELFSNRSSIIENNALEKYGFLPEDSKACKIFEEMLPIENLTIQADLDSRRFTIQIRGLYGYLIEEILQKYVVNPDEIENYIIKKINEFIKSYKTQKIPYEIILPLNGIIADLEESNKELRVPFSKNAGLLLFDDVIIITKSSDLILGRSTHYNKNNTYRGINTALSIYCKSFVNFKFIERNSFFFHFDKTEPESINNSKAWLEIRNIFSSFILSNFKIGYSKQFYKFPWWIPKKRYRYDFPTPDWLRNVMYFNPSEKMSVDRMKMLQVKDLVPESYRNITFPHEIDKKDRIHFTIGNISNGIGFFKIDQGKSHEMGFQESNLKIPSRDFQILRNAFNIYSNQKNPINFYFSQFIIKQIINLRLREKIEDAILDSCLIIESLLIRGETELSYQFRLHTSLLLSKDIHELKTNISFFKDLYNLRSKIVHGYESWHEIYRKFLKNHTRWNFAKSEWDSDQIEFTRSEILDFIFMKILQIIIRINEIGLSLEDIQKPSNLIAKLKFNPLNSNLGEINQLEKEDLPTSREKKRQKLLKKLKRIEKKLSTIIDSENLMQQKFCINLKQAIMDLSDGEFEKFQKRFCSLNMKDWSLKSKNQIVLDSILNTLKKLKAANCINK</sequence>
<reference evidence="1" key="1">
    <citation type="journal article" date="2015" name="Nature">
        <title>Complex archaea that bridge the gap between prokaryotes and eukaryotes.</title>
        <authorList>
            <person name="Spang A."/>
            <person name="Saw J.H."/>
            <person name="Jorgensen S.L."/>
            <person name="Zaremba-Niedzwiedzka K."/>
            <person name="Martijn J."/>
            <person name="Lind A.E."/>
            <person name="van Eijk R."/>
            <person name="Schleper C."/>
            <person name="Guy L."/>
            <person name="Ettema T.J."/>
        </authorList>
    </citation>
    <scope>NUCLEOTIDE SEQUENCE</scope>
</reference>
<dbReference type="EMBL" id="LAZR01018968">
    <property type="protein sequence ID" value="KKL94274.1"/>
    <property type="molecule type" value="Genomic_DNA"/>
</dbReference>
<organism evidence="1">
    <name type="scientific">marine sediment metagenome</name>
    <dbReference type="NCBI Taxonomy" id="412755"/>
    <lineage>
        <taxon>unclassified sequences</taxon>
        <taxon>metagenomes</taxon>
        <taxon>ecological metagenomes</taxon>
    </lineage>
</organism>
<accession>A0A0F9G699</accession>
<name>A0A0F9G699_9ZZZZ</name>
<evidence type="ECO:0000313" key="1">
    <source>
        <dbReference type="EMBL" id="KKL94274.1"/>
    </source>
</evidence>